<comment type="caution">
    <text evidence="1">The sequence shown here is derived from an EMBL/GenBank/DDBJ whole genome shotgun (WGS) entry which is preliminary data.</text>
</comment>
<name>A0ABR2INX5_9EUKA</name>
<dbReference type="EMBL" id="JAPFFF010000016">
    <property type="protein sequence ID" value="KAK8865144.1"/>
    <property type="molecule type" value="Genomic_DNA"/>
</dbReference>
<gene>
    <name evidence="1" type="ORF">M9Y10_010678</name>
</gene>
<dbReference type="PANTHER" id="PTHR45661:SF3">
    <property type="entry name" value="IG-LIKE DOMAIN-CONTAINING PROTEIN"/>
    <property type="match status" value="1"/>
</dbReference>
<dbReference type="Gene3D" id="3.80.10.10">
    <property type="entry name" value="Ribonuclease Inhibitor"/>
    <property type="match status" value="1"/>
</dbReference>
<dbReference type="PANTHER" id="PTHR45661">
    <property type="entry name" value="SURFACE ANTIGEN"/>
    <property type="match status" value="1"/>
</dbReference>
<protein>
    <recommendedName>
        <fullName evidence="3">Leucine-rich repeat domain-containing protein</fullName>
    </recommendedName>
</protein>
<proteinExistence type="predicted"/>
<sequence>MKTYLTKEKKNEILDLFSNSNNLLSEEEFKEIKYKLHNACQDGDLELIKILLSETIQDDSKDLTFKIDKTNQTASLFKVKVDVKHVIIPRSIKHDSVDYLVTSITGTDFYVKSIKFLDDSAVKRIYRGALSGMYIEELCFPASLKELKEGWCSFTNSLTKITVSPLNGQFLFNENKCLFGKSDPNKDEFDVLLFASRDIEEVVIPSNIKIISSFAFEHCRILKKVVIPKNSNLETIGSNAFLNSSIEVIFIPPKIAKIYESTFADCRNLTKVEIRPNSNLQSICHKDVLYMMFVLTKKINQ</sequence>
<dbReference type="Proteomes" id="UP001470230">
    <property type="component" value="Unassembled WGS sequence"/>
</dbReference>
<organism evidence="1 2">
    <name type="scientific">Tritrichomonas musculus</name>
    <dbReference type="NCBI Taxonomy" id="1915356"/>
    <lineage>
        <taxon>Eukaryota</taxon>
        <taxon>Metamonada</taxon>
        <taxon>Parabasalia</taxon>
        <taxon>Tritrichomonadida</taxon>
        <taxon>Tritrichomonadidae</taxon>
        <taxon>Tritrichomonas</taxon>
    </lineage>
</organism>
<dbReference type="InterPro" id="IPR032675">
    <property type="entry name" value="LRR_dom_sf"/>
</dbReference>
<evidence type="ECO:0000313" key="1">
    <source>
        <dbReference type="EMBL" id="KAK8865144.1"/>
    </source>
</evidence>
<dbReference type="SUPFAM" id="SSF52058">
    <property type="entry name" value="L domain-like"/>
    <property type="match status" value="1"/>
</dbReference>
<evidence type="ECO:0008006" key="3">
    <source>
        <dbReference type="Google" id="ProtNLM"/>
    </source>
</evidence>
<keyword evidence="2" id="KW-1185">Reference proteome</keyword>
<reference evidence="1 2" key="1">
    <citation type="submission" date="2024-04" db="EMBL/GenBank/DDBJ databases">
        <title>Tritrichomonas musculus Genome.</title>
        <authorList>
            <person name="Alves-Ferreira E."/>
            <person name="Grigg M."/>
            <person name="Lorenzi H."/>
            <person name="Galac M."/>
        </authorList>
    </citation>
    <scope>NUCLEOTIDE SEQUENCE [LARGE SCALE GENOMIC DNA]</scope>
    <source>
        <strain evidence="1 2">EAF2021</strain>
    </source>
</reference>
<dbReference type="InterPro" id="IPR053139">
    <property type="entry name" value="Surface_bspA-like"/>
</dbReference>
<accession>A0ABR2INX5</accession>
<dbReference type="Pfam" id="PF13306">
    <property type="entry name" value="LRR_5"/>
    <property type="match status" value="2"/>
</dbReference>
<dbReference type="InterPro" id="IPR026906">
    <property type="entry name" value="LRR_5"/>
</dbReference>
<evidence type="ECO:0000313" key="2">
    <source>
        <dbReference type="Proteomes" id="UP001470230"/>
    </source>
</evidence>